<dbReference type="EMBL" id="CP003236">
    <property type="protein sequence ID" value="AFK52117.1"/>
    <property type="molecule type" value="Genomic_DNA"/>
</dbReference>
<proteinExistence type="predicted"/>
<reference evidence="1 2" key="1">
    <citation type="journal article" date="2012" name="J. Am. Chem. Soc.">
        <title>Bacterial biosynthesis and maturation of the didemnin anti-cancer agents.</title>
        <authorList>
            <person name="Xu Y."/>
            <person name="Kersten R.D."/>
            <person name="Nam S.J."/>
            <person name="Lu L."/>
            <person name="Al-Suwailem A.M."/>
            <person name="Zheng H."/>
            <person name="Fenical W."/>
            <person name="Dorrestein P.C."/>
            <person name="Moore B.S."/>
            <person name="Qian P.Y."/>
        </authorList>
    </citation>
    <scope>NUCLEOTIDE SEQUENCE [LARGE SCALE GENOMIC DNA]</scope>
    <source>
        <strain evidence="1 2">KA081020-065</strain>
    </source>
</reference>
<organism evidence="1 2">
    <name type="scientific">Tistrella mobilis (strain KA081020-065)</name>
    <dbReference type="NCBI Taxonomy" id="1110502"/>
    <lineage>
        <taxon>Bacteria</taxon>
        <taxon>Pseudomonadati</taxon>
        <taxon>Pseudomonadota</taxon>
        <taxon>Alphaproteobacteria</taxon>
        <taxon>Geminicoccales</taxon>
        <taxon>Geminicoccaceae</taxon>
        <taxon>Tistrella</taxon>
    </lineage>
</organism>
<name>I3TH79_TISMK</name>
<dbReference type="Proteomes" id="UP000005258">
    <property type="component" value="Chromosome"/>
</dbReference>
<sequence>MHLAADLKGLAGILDGIVTGRMHLAIGSLGQGTPTVSVTYQDKFEGLYRHFGLPDWMLLSPQRYLTPGSFEAALTRFVDEIDQVTAIVESRAGAVKDLSRDNFSSIL</sequence>
<keyword evidence="2" id="KW-1185">Reference proteome</keyword>
<dbReference type="KEGG" id="tmo:TMO_0278"/>
<evidence type="ECO:0008006" key="3">
    <source>
        <dbReference type="Google" id="ProtNLM"/>
    </source>
</evidence>
<evidence type="ECO:0000313" key="1">
    <source>
        <dbReference type="EMBL" id="AFK52117.1"/>
    </source>
</evidence>
<evidence type="ECO:0000313" key="2">
    <source>
        <dbReference type="Proteomes" id="UP000005258"/>
    </source>
</evidence>
<protein>
    <recommendedName>
        <fullName evidence="3">Polysaccharide pyruvyl transferase domain-containing protein</fullName>
    </recommendedName>
</protein>
<dbReference type="STRING" id="1110502.TMO_0278"/>
<dbReference type="eggNOG" id="COG2327">
    <property type="taxonomic scope" value="Bacteria"/>
</dbReference>
<gene>
    <name evidence="1" type="ordered locus">TMO_0278</name>
</gene>
<accession>I3TH79</accession>
<dbReference type="AlphaFoldDB" id="I3TH79"/>
<dbReference type="HOGENOM" id="CLU_2208864_0_0_5"/>